<dbReference type="EMBL" id="JBBWWQ010000005">
    <property type="protein sequence ID" value="KAK8946904.1"/>
    <property type="molecule type" value="Genomic_DNA"/>
</dbReference>
<reference evidence="4 5" key="1">
    <citation type="journal article" date="2022" name="Nat. Plants">
        <title>Genomes of leafy and leafless Platanthera orchids illuminate the evolution of mycoheterotrophy.</title>
        <authorList>
            <person name="Li M.H."/>
            <person name="Liu K.W."/>
            <person name="Li Z."/>
            <person name="Lu H.C."/>
            <person name="Ye Q.L."/>
            <person name="Zhang D."/>
            <person name="Wang J.Y."/>
            <person name="Li Y.F."/>
            <person name="Zhong Z.M."/>
            <person name="Liu X."/>
            <person name="Yu X."/>
            <person name="Liu D.K."/>
            <person name="Tu X.D."/>
            <person name="Liu B."/>
            <person name="Hao Y."/>
            <person name="Liao X.Y."/>
            <person name="Jiang Y.T."/>
            <person name="Sun W.H."/>
            <person name="Chen J."/>
            <person name="Chen Y.Q."/>
            <person name="Ai Y."/>
            <person name="Zhai J.W."/>
            <person name="Wu S.S."/>
            <person name="Zhou Z."/>
            <person name="Hsiao Y.Y."/>
            <person name="Wu W.L."/>
            <person name="Chen Y.Y."/>
            <person name="Lin Y.F."/>
            <person name="Hsu J.L."/>
            <person name="Li C.Y."/>
            <person name="Wang Z.W."/>
            <person name="Zhao X."/>
            <person name="Zhong W.Y."/>
            <person name="Ma X.K."/>
            <person name="Ma L."/>
            <person name="Huang J."/>
            <person name="Chen G.Z."/>
            <person name="Huang M.Z."/>
            <person name="Huang L."/>
            <person name="Peng D.H."/>
            <person name="Luo Y.B."/>
            <person name="Zou S.Q."/>
            <person name="Chen S.P."/>
            <person name="Lan S."/>
            <person name="Tsai W.C."/>
            <person name="Van de Peer Y."/>
            <person name="Liu Z.J."/>
        </authorList>
    </citation>
    <scope>NUCLEOTIDE SEQUENCE [LARGE SCALE GENOMIC DNA]</scope>
    <source>
        <strain evidence="4">Lor287</strain>
    </source>
</reference>
<comment type="caution">
    <text evidence="4">The sequence shown here is derived from an EMBL/GenBank/DDBJ whole genome shotgun (WGS) entry which is preliminary data.</text>
</comment>
<evidence type="ECO:0000256" key="1">
    <source>
        <dbReference type="ARBA" id="ARBA00022734"/>
    </source>
</evidence>
<dbReference type="Proteomes" id="UP001418222">
    <property type="component" value="Unassembled WGS sequence"/>
</dbReference>
<dbReference type="Pfam" id="PF01419">
    <property type="entry name" value="Jacalin"/>
    <property type="match status" value="1"/>
</dbReference>
<feature type="transmembrane region" description="Helical" evidence="2">
    <location>
        <begin position="70"/>
        <end position="90"/>
    </location>
</feature>
<keyword evidence="2" id="KW-0812">Transmembrane</keyword>
<evidence type="ECO:0000256" key="2">
    <source>
        <dbReference type="SAM" id="Phobius"/>
    </source>
</evidence>
<protein>
    <submittedName>
        <fullName evidence="4">Myrosinase-binding protein-like</fullName>
    </submittedName>
</protein>
<dbReference type="PANTHER" id="PTHR47293">
    <property type="entry name" value="JACALIN-RELATED LECTIN 3"/>
    <property type="match status" value="1"/>
</dbReference>
<keyword evidence="1" id="KW-0430">Lectin</keyword>
<dbReference type="PROSITE" id="PS51752">
    <property type="entry name" value="JACALIN_LECTIN"/>
    <property type="match status" value="1"/>
</dbReference>
<dbReference type="SUPFAM" id="SSF51101">
    <property type="entry name" value="Mannose-binding lectins"/>
    <property type="match status" value="1"/>
</dbReference>
<evidence type="ECO:0000313" key="4">
    <source>
        <dbReference type="EMBL" id="KAK8946904.1"/>
    </source>
</evidence>
<sequence length="144" mass="16539">MSEVISSLTFLTNRKEYGPYGSTKGTFFSFKTSNGEIIGFHGTSGDYLNSIGCHVKPVMPVVNRKKVKDIVFLFNMFIYIFLFLFTYIGFIHRLCSSRKLIFELLVRRYLNAVGVHIDYFHDFPTELLSGNVVLMILKNCLLLC</sequence>
<dbReference type="AlphaFoldDB" id="A0AAP0BPP3"/>
<keyword evidence="2" id="KW-0472">Membrane</keyword>
<dbReference type="InterPro" id="IPR036404">
    <property type="entry name" value="Jacalin-like_lectin_dom_sf"/>
</dbReference>
<keyword evidence="2" id="KW-1133">Transmembrane helix</keyword>
<evidence type="ECO:0000259" key="3">
    <source>
        <dbReference type="PROSITE" id="PS51752"/>
    </source>
</evidence>
<dbReference type="Gene3D" id="2.100.10.30">
    <property type="entry name" value="Jacalin-like lectin domain"/>
    <property type="match status" value="1"/>
</dbReference>
<proteinExistence type="predicted"/>
<name>A0AAP0BPP3_9ASPA</name>
<organism evidence="4 5">
    <name type="scientific">Platanthera zijinensis</name>
    <dbReference type="NCBI Taxonomy" id="2320716"/>
    <lineage>
        <taxon>Eukaryota</taxon>
        <taxon>Viridiplantae</taxon>
        <taxon>Streptophyta</taxon>
        <taxon>Embryophyta</taxon>
        <taxon>Tracheophyta</taxon>
        <taxon>Spermatophyta</taxon>
        <taxon>Magnoliopsida</taxon>
        <taxon>Liliopsida</taxon>
        <taxon>Asparagales</taxon>
        <taxon>Orchidaceae</taxon>
        <taxon>Orchidoideae</taxon>
        <taxon>Orchideae</taxon>
        <taxon>Orchidinae</taxon>
        <taxon>Platanthera</taxon>
    </lineage>
</organism>
<keyword evidence="5" id="KW-1185">Reference proteome</keyword>
<evidence type="ECO:0000313" key="5">
    <source>
        <dbReference type="Proteomes" id="UP001418222"/>
    </source>
</evidence>
<dbReference type="PANTHER" id="PTHR47293:SF68">
    <property type="entry name" value="JACALIN-RELATED LECTIN 3"/>
    <property type="match status" value="1"/>
</dbReference>
<dbReference type="InterPro" id="IPR001229">
    <property type="entry name" value="Jacalin-like_lectin_dom"/>
</dbReference>
<feature type="domain" description="Jacalin-type lectin" evidence="3">
    <location>
        <begin position="1"/>
        <end position="57"/>
    </location>
</feature>
<gene>
    <name evidence="4" type="primary">F-ATMBP</name>
    <name evidence="4" type="ORF">KSP39_PZI006429</name>
</gene>
<dbReference type="GO" id="GO:0030246">
    <property type="term" value="F:carbohydrate binding"/>
    <property type="evidence" value="ECO:0007669"/>
    <property type="project" value="UniProtKB-KW"/>
</dbReference>
<accession>A0AAP0BPP3</accession>